<dbReference type="EMBL" id="BAABBA010000005">
    <property type="protein sequence ID" value="GAA4286899.1"/>
    <property type="molecule type" value="Genomic_DNA"/>
</dbReference>
<feature type="domain" description="HTH gntR-type" evidence="4">
    <location>
        <begin position="1"/>
        <end position="63"/>
    </location>
</feature>
<dbReference type="InterPro" id="IPR036388">
    <property type="entry name" value="WH-like_DNA-bd_sf"/>
</dbReference>
<keyword evidence="3" id="KW-0804">Transcription</keyword>
<name>A0ABP8ESC6_9MICO</name>
<dbReference type="SMART" id="SM00895">
    <property type="entry name" value="FCD"/>
    <property type="match status" value="1"/>
</dbReference>
<dbReference type="SUPFAM" id="SSF48008">
    <property type="entry name" value="GntR ligand-binding domain-like"/>
    <property type="match status" value="1"/>
</dbReference>
<dbReference type="PANTHER" id="PTHR43537">
    <property type="entry name" value="TRANSCRIPTIONAL REGULATOR, GNTR FAMILY"/>
    <property type="match status" value="1"/>
</dbReference>
<organism evidence="5 6">
    <name type="scientific">Georgenia daeguensis</name>
    <dbReference type="NCBI Taxonomy" id="908355"/>
    <lineage>
        <taxon>Bacteria</taxon>
        <taxon>Bacillati</taxon>
        <taxon>Actinomycetota</taxon>
        <taxon>Actinomycetes</taxon>
        <taxon>Micrococcales</taxon>
        <taxon>Bogoriellaceae</taxon>
        <taxon>Georgenia</taxon>
    </lineage>
</organism>
<dbReference type="PROSITE" id="PS50949">
    <property type="entry name" value="HTH_GNTR"/>
    <property type="match status" value="1"/>
</dbReference>
<dbReference type="InterPro" id="IPR036390">
    <property type="entry name" value="WH_DNA-bd_sf"/>
</dbReference>
<dbReference type="Proteomes" id="UP001499841">
    <property type="component" value="Unassembled WGS sequence"/>
</dbReference>
<dbReference type="SMART" id="SM00345">
    <property type="entry name" value="HTH_GNTR"/>
    <property type="match status" value="1"/>
</dbReference>
<dbReference type="InterPro" id="IPR000524">
    <property type="entry name" value="Tscrpt_reg_HTH_GntR"/>
</dbReference>
<evidence type="ECO:0000313" key="5">
    <source>
        <dbReference type="EMBL" id="GAA4286899.1"/>
    </source>
</evidence>
<evidence type="ECO:0000256" key="1">
    <source>
        <dbReference type="ARBA" id="ARBA00023015"/>
    </source>
</evidence>
<sequence length="221" mass="24488">MYEALRDELLSGAVSPFDRVTEERVADRFGVSRTPVRAALGRLLSDGLLVRRDGVLYRYLPSLHELTEQYELRLTLERRGIERAAQVPGAGHDRAALEAEVDLWRRRRRDGVAPDAGFVTADEQFHVTLLRAAGNAELAAALIAVNRRIRAVRMHDYLTQDRVDATVAEHVAIGELVLGGHLPEALEALETHVGRSHAVVEARAARALHLSSLPHPTEVPR</sequence>
<dbReference type="Gene3D" id="1.20.120.530">
    <property type="entry name" value="GntR ligand-binding domain-like"/>
    <property type="match status" value="1"/>
</dbReference>
<protein>
    <submittedName>
        <fullName evidence="5">GntR family transcriptional regulator</fullName>
    </submittedName>
</protein>
<dbReference type="Pfam" id="PF07729">
    <property type="entry name" value="FCD"/>
    <property type="match status" value="1"/>
</dbReference>
<proteinExistence type="predicted"/>
<reference evidence="6" key="1">
    <citation type="journal article" date="2019" name="Int. J. Syst. Evol. Microbiol.">
        <title>The Global Catalogue of Microorganisms (GCM) 10K type strain sequencing project: providing services to taxonomists for standard genome sequencing and annotation.</title>
        <authorList>
            <consortium name="The Broad Institute Genomics Platform"/>
            <consortium name="The Broad Institute Genome Sequencing Center for Infectious Disease"/>
            <person name="Wu L."/>
            <person name="Ma J."/>
        </authorList>
    </citation>
    <scope>NUCLEOTIDE SEQUENCE [LARGE SCALE GENOMIC DNA]</scope>
    <source>
        <strain evidence="6">JCM 17459</strain>
    </source>
</reference>
<evidence type="ECO:0000313" key="6">
    <source>
        <dbReference type="Proteomes" id="UP001499841"/>
    </source>
</evidence>
<gene>
    <name evidence="5" type="ORF">GCM10022262_12580</name>
</gene>
<evidence type="ECO:0000256" key="2">
    <source>
        <dbReference type="ARBA" id="ARBA00023125"/>
    </source>
</evidence>
<evidence type="ECO:0000256" key="3">
    <source>
        <dbReference type="ARBA" id="ARBA00023163"/>
    </source>
</evidence>
<dbReference type="InterPro" id="IPR008920">
    <property type="entry name" value="TF_FadR/GntR_C"/>
</dbReference>
<keyword evidence="6" id="KW-1185">Reference proteome</keyword>
<dbReference type="PRINTS" id="PR00035">
    <property type="entry name" value="HTHGNTR"/>
</dbReference>
<dbReference type="Gene3D" id="1.10.10.10">
    <property type="entry name" value="Winged helix-like DNA-binding domain superfamily/Winged helix DNA-binding domain"/>
    <property type="match status" value="1"/>
</dbReference>
<accession>A0ABP8ESC6</accession>
<dbReference type="Pfam" id="PF00392">
    <property type="entry name" value="GntR"/>
    <property type="match status" value="1"/>
</dbReference>
<dbReference type="InterPro" id="IPR011711">
    <property type="entry name" value="GntR_C"/>
</dbReference>
<keyword evidence="1" id="KW-0805">Transcription regulation</keyword>
<evidence type="ECO:0000259" key="4">
    <source>
        <dbReference type="PROSITE" id="PS50949"/>
    </source>
</evidence>
<comment type="caution">
    <text evidence="5">The sequence shown here is derived from an EMBL/GenBank/DDBJ whole genome shotgun (WGS) entry which is preliminary data.</text>
</comment>
<dbReference type="SUPFAM" id="SSF46785">
    <property type="entry name" value="Winged helix' DNA-binding domain"/>
    <property type="match status" value="1"/>
</dbReference>
<dbReference type="PANTHER" id="PTHR43537:SF45">
    <property type="entry name" value="GNTR FAMILY REGULATORY PROTEIN"/>
    <property type="match status" value="1"/>
</dbReference>
<keyword evidence="2" id="KW-0238">DNA-binding</keyword>